<accession>A0ACC4AHU4</accession>
<protein>
    <submittedName>
        <fullName evidence="1">Uncharacterized protein</fullName>
    </submittedName>
</protein>
<evidence type="ECO:0000313" key="1">
    <source>
        <dbReference type="EMBL" id="KAL3565742.1"/>
    </source>
</evidence>
<gene>
    <name evidence="1" type="ORF">D5086_033788</name>
</gene>
<dbReference type="Proteomes" id="UP000309997">
    <property type="component" value="Unassembled WGS sequence"/>
</dbReference>
<dbReference type="EMBL" id="RCHU02000019">
    <property type="protein sequence ID" value="KAL3565742.1"/>
    <property type="molecule type" value="Genomic_DNA"/>
</dbReference>
<feature type="non-terminal residue" evidence="1">
    <location>
        <position position="1"/>
    </location>
</feature>
<keyword evidence="2" id="KW-1185">Reference proteome</keyword>
<reference evidence="1 2" key="1">
    <citation type="journal article" date="2024" name="Plant Biotechnol. J.">
        <title>Genome and CRISPR/Cas9 system of a widespread forest tree (Populus alba) in the world.</title>
        <authorList>
            <person name="Liu Y.J."/>
            <person name="Jiang P.F."/>
            <person name="Han X.M."/>
            <person name="Li X.Y."/>
            <person name="Wang H.M."/>
            <person name="Wang Y.J."/>
            <person name="Wang X.X."/>
            <person name="Zeng Q.Y."/>
        </authorList>
    </citation>
    <scope>NUCLEOTIDE SEQUENCE [LARGE SCALE GENOMIC DNA]</scope>
    <source>
        <strain evidence="2">cv. PAL-ZL1</strain>
    </source>
</reference>
<sequence>FKFIRSSRACLGAHHRKGICIVPTSLASHKRGSDGRNKGEEDALSKATESRIVISVDSKR</sequence>
<name>A0ACC4AHU4_POPAL</name>
<comment type="caution">
    <text evidence="1">The sequence shown here is derived from an EMBL/GenBank/DDBJ whole genome shotgun (WGS) entry which is preliminary data.</text>
</comment>
<evidence type="ECO:0000313" key="2">
    <source>
        <dbReference type="Proteomes" id="UP000309997"/>
    </source>
</evidence>
<proteinExistence type="predicted"/>
<organism evidence="1 2">
    <name type="scientific">Populus alba</name>
    <name type="common">White poplar</name>
    <dbReference type="NCBI Taxonomy" id="43335"/>
    <lineage>
        <taxon>Eukaryota</taxon>
        <taxon>Viridiplantae</taxon>
        <taxon>Streptophyta</taxon>
        <taxon>Embryophyta</taxon>
        <taxon>Tracheophyta</taxon>
        <taxon>Spermatophyta</taxon>
        <taxon>Magnoliopsida</taxon>
        <taxon>eudicotyledons</taxon>
        <taxon>Gunneridae</taxon>
        <taxon>Pentapetalae</taxon>
        <taxon>rosids</taxon>
        <taxon>fabids</taxon>
        <taxon>Malpighiales</taxon>
        <taxon>Salicaceae</taxon>
        <taxon>Saliceae</taxon>
        <taxon>Populus</taxon>
    </lineage>
</organism>